<dbReference type="Pfam" id="PF04230">
    <property type="entry name" value="PS_pyruv_trans"/>
    <property type="match status" value="1"/>
</dbReference>
<organism evidence="2 3">
    <name type="scientific">Pseudomonas taiwanensis</name>
    <dbReference type="NCBI Taxonomy" id="470150"/>
    <lineage>
        <taxon>Bacteria</taxon>
        <taxon>Pseudomonadati</taxon>
        <taxon>Pseudomonadota</taxon>
        <taxon>Gammaproteobacteria</taxon>
        <taxon>Pseudomonadales</taxon>
        <taxon>Pseudomonadaceae</taxon>
        <taxon>Pseudomonas</taxon>
    </lineage>
</organism>
<feature type="domain" description="Polysaccharide pyruvyl transferase" evidence="1">
    <location>
        <begin position="60"/>
        <end position="310"/>
    </location>
</feature>
<dbReference type="KEGG" id="ptai:ICN73_13190"/>
<proteinExistence type="predicted"/>
<dbReference type="GO" id="GO:0016740">
    <property type="term" value="F:transferase activity"/>
    <property type="evidence" value="ECO:0007669"/>
    <property type="project" value="UniProtKB-KW"/>
</dbReference>
<gene>
    <name evidence="2" type="ORF">ICN73_13190</name>
</gene>
<name>A0A7L9G934_9PSED</name>
<dbReference type="EMBL" id="CP062699">
    <property type="protein sequence ID" value="QOJ88869.1"/>
    <property type="molecule type" value="Genomic_DNA"/>
</dbReference>
<evidence type="ECO:0000313" key="2">
    <source>
        <dbReference type="EMBL" id="QOJ88869.1"/>
    </source>
</evidence>
<reference evidence="2" key="1">
    <citation type="submission" date="2020-09" db="EMBL/GenBank/DDBJ databases">
        <title>Complete genome sequence of Pseudomonas taiwanensis CC, a plant growth-promoting and biotite-weathering strain.</title>
        <authorList>
            <person name="Cheng C."/>
        </authorList>
    </citation>
    <scope>NUCLEOTIDE SEQUENCE [LARGE SCALE GENOMIC DNA]</scope>
    <source>
        <strain evidence="2">WRS8</strain>
    </source>
</reference>
<evidence type="ECO:0000313" key="3">
    <source>
        <dbReference type="Proteomes" id="UP000593847"/>
    </source>
</evidence>
<sequence length="373" mass="41469">MSQIFTFGLEESIDGSSAIDTRTLYNNVGLNTGNLAFHYAINRLIGMVPPSTPWSSDPQVVNGFGDLGILPCANQLGTHANLGGLAQNINKIDAKLVAIGLGAQSQANFEEIPQLPDGTLRWIEELIAHAPSKNPNITVRGDFTLRVLEHYGFEGNAVSLGCPTLFINKTKNLGELLEERYKALPKKVAIAAGHPSHVAMSRLEASLVRIMEDTNGSYIVQATDELVAFARGDMSYADNEFKNKLRTYLRLNLDGGQLEHWIRKYFIAFFNIPAWMEYLRRFDFVVGARIHGVMLAIQAGVPAVCIAYDSRIRELCEKSKIPYVMANDVKYGVTLNEIRGYARFDGKAFDKNRAELAEEYKNFMRNNGLPCTL</sequence>
<keyword evidence="2" id="KW-0808">Transferase</keyword>
<dbReference type="AlphaFoldDB" id="A0A7L9G934"/>
<dbReference type="RefSeq" id="WP_014754169.1">
    <property type="nucleotide sequence ID" value="NZ_CP062699.1"/>
</dbReference>
<keyword evidence="3" id="KW-1185">Reference proteome</keyword>
<protein>
    <submittedName>
        <fullName evidence="2">Polysaccharide pyruvyl transferase family protein</fullName>
    </submittedName>
</protein>
<dbReference type="Proteomes" id="UP000593847">
    <property type="component" value="Chromosome"/>
</dbReference>
<dbReference type="InterPro" id="IPR007345">
    <property type="entry name" value="Polysacch_pyruvyl_Trfase"/>
</dbReference>
<accession>A0A7L9G934</accession>
<evidence type="ECO:0000259" key="1">
    <source>
        <dbReference type="Pfam" id="PF04230"/>
    </source>
</evidence>